<evidence type="ECO:0000256" key="3">
    <source>
        <dbReference type="RuleBase" id="RU000590"/>
    </source>
</evidence>
<dbReference type="Gene3D" id="3.40.350.10">
    <property type="entry name" value="Creatinase/prolidase N-terminal domain"/>
    <property type="match status" value="1"/>
</dbReference>
<keyword evidence="1 3" id="KW-0479">Metal-binding</keyword>
<keyword evidence="2" id="KW-0378">Hydrolase</keyword>
<sequence>MERLAKARERLGKEHAAMFLAPGDDFRYLLSWSPLADERVTFLGVSHDRVVLVIASVNAQEAHEHLNGMVDIVAFSDQDGPQAVMQKIFGPMAADCQTLYVSDDARFDHVERLKAAINVHEGLTVASSLIAPWRMSKDPDEVEKLMACQAINDQAMRKGLESIRPGMTEMELQDIIRRAFMENGADREAFIIVAAGSHSAMPHHTSDQTVIAEGPVLLDIGCYKDGYASDMTRMAYVGTVPDEFAHVHRIVNRAVEAAFDQVAVGQEAQQIDHAARRVIEEAGYGTYFVHRTGHGIGLSVHEPPSIMEGNPLPLPLGAAFSIEPGIYLPRRFGVRLEEVVVVRHQQAEILSKIPRDIYHVPLD</sequence>
<evidence type="ECO:0000313" key="6">
    <source>
        <dbReference type="Proteomes" id="UP000325292"/>
    </source>
</evidence>
<evidence type="ECO:0000256" key="1">
    <source>
        <dbReference type="ARBA" id="ARBA00022723"/>
    </source>
</evidence>
<evidence type="ECO:0000259" key="4">
    <source>
        <dbReference type="Pfam" id="PF00557"/>
    </source>
</evidence>
<dbReference type="InterPro" id="IPR036005">
    <property type="entry name" value="Creatinase/aminopeptidase-like"/>
</dbReference>
<keyword evidence="6" id="KW-1185">Reference proteome</keyword>
<dbReference type="InterPro" id="IPR000994">
    <property type="entry name" value="Pept_M24"/>
</dbReference>
<dbReference type="InterPro" id="IPR001131">
    <property type="entry name" value="Peptidase_M24B_aminopep-P_CS"/>
</dbReference>
<dbReference type="InterPro" id="IPR050659">
    <property type="entry name" value="Peptidase_M24B"/>
</dbReference>
<accession>A0ABM6RVW1</accession>
<name>A0ABM6RVW1_9FIRM</name>
<dbReference type="Gene3D" id="3.90.230.10">
    <property type="entry name" value="Creatinase/methionine aminopeptidase superfamily"/>
    <property type="match status" value="1"/>
</dbReference>
<gene>
    <name evidence="5" type="ORF">BXT84_15170</name>
</gene>
<dbReference type="Pfam" id="PF00557">
    <property type="entry name" value="Peptidase_M24"/>
    <property type="match status" value="1"/>
</dbReference>
<protein>
    <submittedName>
        <fullName evidence="5">Peptidase M24</fullName>
    </submittedName>
</protein>
<feature type="domain" description="Peptidase M24" evidence="4">
    <location>
        <begin position="144"/>
        <end position="343"/>
    </location>
</feature>
<dbReference type="PANTHER" id="PTHR46112:SF3">
    <property type="entry name" value="AMINOPEPTIDASE YPDF"/>
    <property type="match status" value="1"/>
</dbReference>
<dbReference type="InterPro" id="IPR029149">
    <property type="entry name" value="Creatin/AminoP/Spt16_N"/>
</dbReference>
<dbReference type="PANTHER" id="PTHR46112">
    <property type="entry name" value="AMINOPEPTIDASE"/>
    <property type="match status" value="1"/>
</dbReference>
<evidence type="ECO:0000313" key="5">
    <source>
        <dbReference type="EMBL" id="AUW95636.1"/>
    </source>
</evidence>
<dbReference type="EMBL" id="CP019454">
    <property type="protein sequence ID" value="AUW95636.1"/>
    <property type="molecule type" value="Genomic_DNA"/>
</dbReference>
<comment type="similarity">
    <text evidence="3">Belongs to the peptidase M24B family.</text>
</comment>
<reference evidence="5 6" key="1">
    <citation type="journal article" date="2019" name="Sci. Rep.">
        <title>Sulfobacillus thermotolerans: new insights into resistance and metabolic capacities of acidophilic chemolithotrophs.</title>
        <authorList>
            <person name="Panyushkina A.E."/>
            <person name="Babenko V.V."/>
            <person name="Nikitina A.S."/>
            <person name="Selezneva O.V."/>
            <person name="Tsaplina I.A."/>
            <person name="Letarova M.A."/>
            <person name="Kostryukova E.S."/>
            <person name="Letarov A.V."/>
        </authorList>
    </citation>
    <scope>NUCLEOTIDE SEQUENCE [LARGE SCALE GENOMIC DNA]</scope>
    <source>
        <strain evidence="5 6">Kr1</strain>
    </source>
</reference>
<proteinExistence type="inferred from homology"/>
<dbReference type="PROSITE" id="PS00491">
    <property type="entry name" value="PROLINE_PEPTIDASE"/>
    <property type="match status" value="1"/>
</dbReference>
<dbReference type="SUPFAM" id="SSF53092">
    <property type="entry name" value="Creatinase/prolidase N-terminal domain"/>
    <property type="match status" value="1"/>
</dbReference>
<evidence type="ECO:0000256" key="2">
    <source>
        <dbReference type="ARBA" id="ARBA00022801"/>
    </source>
</evidence>
<dbReference type="SUPFAM" id="SSF55920">
    <property type="entry name" value="Creatinase/aminopeptidase"/>
    <property type="match status" value="1"/>
</dbReference>
<dbReference type="Proteomes" id="UP000325292">
    <property type="component" value="Chromosome"/>
</dbReference>
<organism evidence="5 6">
    <name type="scientific">Sulfobacillus thermotolerans</name>
    <dbReference type="NCBI Taxonomy" id="338644"/>
    <lineage>
        <taxon>Bacteria</taxon>
        <taxon>Bacillati</taxon>
        <taxon>Bacillota</taxon>
        <taxon>Clostridia</taxon>
        <taxon>Eubacteriales</taxon>
        <taxon>Clostridiales Family XVII. Incertae Sedis</taxon>
        <taxon>Sulfobacillus</taxon>
    </lineage>
</organism>